<dbReference type="OrthoDB" id="498125at2759"/>
<feature type="domain" description="Endonuclease/exonuclease/phosphatase" evidence="8">
    <location>
        <begin position="36"/>
        <end position="362"/>
    </location>
</feature>
<feature type="binding site" evidence="6">
    <location>
        <position position="38"/>
    </location>
    <ligand>
        <name>Mg(2+)</name>
        <dbReference type="ChEBI" id="CHEBI:18420"/>
        <label>1</label>
    </ligand>
</feature>
<evidence type="ECO:0000256" key="1">
    <source>
        <dbReference type="ARBA" id="ARBA00007092"/>
    </source>
</evidence>
<dbReference type="GO" id="GO:0046872">
    <property type="term" value="F:metal ion binding"/>
    <property type="evidence" value="ECO:0007669"/>
    <property type="project" value="UniProtKB-KW"/>
</dbReference>
<feature type="binding site" evidence="6">
    <location>
        <position position="361"/>
    </location>
    <ligand>
        <name>Mg(2+)</name>
        <dbReference type="ChEBI" id="CHEBI:18420"/>
        <label>1</label>
    </ligand>
</feature>
<comment type="cofactor">
    <cofactor evidence="6">
        <name>Mg(2+)</name>
        <dbReference type="ChEBI" id="CHEBI:18420"/>
    </cofactor>
    <cofactor evidence="6">
        <name>Mn(2+)</name>
        <dbReference type="ChEBI" id="CHEBI:29035"/>
    </cofactor>
    <text evidence="6">Probably binds two magnesium or manganese ions per subunit.</text>
</comment>
<dbReference type="EMBL" id="MU001633">
    <property type="protein sequence ID" value="KAF2485631.1"/>
    <property type="molecule type" value="Genomic_DNA"/>
</dbReference>
<dbReference type="Gene3D" id="3.60.10.10">
    <property type="entry name" value="Endonuclease/exonuclease/phosphatase"/>
    <property type="match status" value="1"/>
</dbReference>
<dbReference type="InterPro" id="IPR005135">
    <property type="entry name" value="Endo/exonuclease/phosphatase"/>
</dbReference>
<dbReference type="AlphaFoldDB" id="A0A6A6Q0S9"/>
<dbReference type="GO" id="GO:0005634">
    <property type="term" value="C:nucleus"/>
    <property type="evidence" value="ECO:0007669"/>
    <property type="project" value="TreeGrafter"/>
</dbReference>
<feature type="active site" evidence="5">
    <location>
        <position position="190"/>
    </location>
</feature>
<keyword evidence="9" id="KW-0269">Exonuclease</keyword>
<feature type="binding site" evidence="6">
    <location>
        <position position="362"/>
    </location>
    <ligand>
        <name>Mg(2+)</name>
        <dbReference type="ChEBI" id="CHEBI:18420"/>
        <label>1</label>
    </ligand>
</feature>
<dbReference type="PROSITE" id="PS51435">
    <property type="entry name" value="AP_NUCLEASE_F1_4"/>
    <property type="match status" value="1"/>
</dbReference>
<dbReference type="InterPro" id="IPR036691">
    <property type="entry name" value="Endo/exonu/phosph_ase_sf"/>
</dbReference>
<dbReference type="InterPro" id="IPR004808">
    <property type="entry name" value="AP_endonuc_1"/>
</dbReference>
<keyword evidence="2 6" id="KW-0479">Metal-binding</keyword>
<dbReference type="GO" id="GO:0003906">
    <property type="term" value="F:DNA-(apurinic or apyrimidinic site) endonuclease activity"/>
    <property type="evidence" value="ECO:0007669"/>
    <property type="project" value="TreeGrafter"/>
</dbReference>
<dbReference type="SUPFAM" id="SSF56219">
    <property type="entry name" value="DNase I-like"/>
    <property type="match status" value="1"/>
</dbReference>
<evidence type="ECO:0000259" key="8">
    <source>
        <dbReference type="Pfam" id="PF03372"/>
    </source>
</evidence>
<organism evidence="9 10">
    <name type="scientific">Neohortaea acidophila</name>
    <dbReference type="NCBI Taxonomy" id="245834"/>
    <lineage>
        <taxon>Eukaryota</taxon>
        <taxon>Fungi</taxon>
        <taxon>Dikarya</taxon>
        <taxon>Ascomycota</taxon>
        <taxon>Pezizomycotina</taxon>
        <taxon>Dothideomycetes</taxon>
        <taxon>Dothideomycetidae</taxon>
        <taxon>Mycosphaerellales</taxon>
        <taxon>Teratosphaeriaceae</taxon>
        <taxon>Neohortaea</taxon>
    </lineage>
</organism>
<name>A0A6A6Q0S9_9PEZI</name>
<keyword evidence="9" id="KW-0540">Nuclease</keyword>
<keyword evidence="4 6" id="KW-0460">Magnesium</keyword>
<evidence type="ECO:0000256" key="2">
    <source>
        <dbReference type="ARBA" id="ARBA00022723"/>
    </source>
</evidence>
<keyword evidence="3" id="KW-0378">Hydrolase</keyword>
<feature type="active site" description="Proton donor/acceptor" evidence="5">
    <location>
        <position position="241"/>
    </location>
</feature>
<keyword evidence="9" id="KW-0255">Endonuclease</keyword>
<feature type="site" description="Interaction with DNA substrate" evidence="7">
    <location>
        <position position="362"/>
    </location>
</feature>
<dbReference type="Proteomes" id="UP000799767">
    <property type="component" value="Unassembled WGS sequence"/>
</dbReference>
<proteinExistence type="inferred from homology"/>
<evidence type="ECO:0000256" key="6">
    <source>
        <dbReference type="PIRSR" id="PIRSR604808-2"/>
    </source>
</evidence>
<feature type="binding site" evidence="6">
    <location>
        <position position="89"/>
    </location>
    <ligand>
        <name>Mg(2+)</name>
        <dbReference type="ChEBI" id="CHEBI:18420"/>
        <label>1</label>
    </ligand>
</feature>
<feature type="site" description="Transition state stabilizer" evidence="7">
    <location>
        <position position="243"/>
    </location>
</feature>
<evidence type="ECO:0000256" key="5">
    <source>
        <dbReference type="PIRSR" id="PIRSR604808-1"/>
    </source>
</evidence>
<keyword evidence="10" id="KW-1185">Reference proteome</keyword>
<evidence type="ECO:0000313" key="9">
    <source>
        <dbReference type="EMBL" id="KAF2485631.1"/>
    </source>
</evidence>
<evidence type="ECO:0000256" key="7">
    <source>
        <dbReference type="PIRSR" id="PIRSR604808-3"/>
    </source>
</evidence>
<dbReference type="GO" id="GO:0008081">
    <property type="term" value="F:phosphoric diester hydrolase activity"/>
    <property type="evidence" value="ECO:0007669"/>
    <property type="project" value="TreeGrafter"/>
</dbReference>
<sequence length="379" mass="42490">MNGDVSPPPLKRRRIEGSVVERTSTGIDEDEISIYSWNVNGIAPFVQRTITSFFQAGAVATEQSSKATKASLRDFLRRHKWPTLLFLQEVKINPDDATTIRAVQQAVKRQSNELLDSPDYEAHFCLPSDKYNARGFGRKIYGVCSIVRKDFAEQFVERIRSVSWDLEGRVLVVETKARGGVPKLAIINIYAVNGTDHPYKDPVTGEAVGSRHDRKLQVHALLQKECRELEAAGACVILAGDLNIARAPIDGFPNLRTFPKQHCLNRADFEARFLSPKKELLSVKKATAKEAGQKDDAASLEMLDTFRHLHPDQKSYTYYPRTRTFGESCDRVDLILISKKLGASLVRAGMLETISERGPSDHVPLYACLDFRDREVGSE</sequence>
<dbReference type="GeneID" id="54470178"/>
<reference evidence="9" key="1">
    <citation type="journal article" date="2020" name="Stud. Mycol.">
        <title>101 Dothideomycetes genomes: a test case for predicting lifestyles and emergence of pathogens.</title>
        <authorList>
            <person name="Haridas S."/>
            <person name="Albert R."/>
            <person name="Binder M."/>
            <person name="Bloem J."/>
            <person name="Labutti K."/>
            <person name="Salamov A."/>
            <person name="Andreopoulos B."/>
            <person name="Baker S."/>
            <person name="Barry K."/>
            <person name="Bills G."/>
            <person name="Bluhm B."/>
            <person name="Cannon C."/>
            <person name="Castanera R."/>
            <person name="Culley D."/>
            <person name="Daum C."/>
            <person name="Ezra D."/>
            <person name="Gonzalez J."/>
            <person name="Henrissat B."/>
            <person name="Kuo A."/>
            <person name="Liang C."/>
            <person name="Lipzen A."/>
            <person name="Lutzoni F."/>
            <person name="Magnuson J."/>
            <person name="Mondo S."/>
            <person name="Nolan M."/>
            <person name="Ohm R."/>
            <person name="Pangilinan J."/>
            <person name="Park H.-J."/>
            <person name="Ramirez L."/>
            <person name="Alfaro M."/>
            <person name="Sun H."/>
            <person name="Tritt A."/>
            <person name="Yoshinaga Y."/>
            <person name="Zwiers L.-H."/>
            <person name="Turgeon B."/>
            <person name="Goodwin S."/>
            <person name="Spatafora J."/>
            <person name="Crous P."/>
            <person name="Grigoriev I."/>
        </authorList>
    </citation>
    <scope>NUCLEOTIDE SEQUENCE</scope>
    <source>
        <strain evidence="9">CBS 113389</strain>
    </source>
</reference>
<feature type="binding site" evidence="6">
    <location>
        <position position="243"/>
    </location>
    <ligand>
        <name>Mg(2+)</name>
        <dbReference type="ChEBI" id="CHEBI:18420"/>
        <label>1</label>
    </ligand>
</feature>
<comment type="similarity">
    <text evidence="1">Belongs to the DNA repair enzymes AP/ExoA family.</text>
</comment>
<dbReference type="GO" id="GO:0008311">
    <property type="term" value="F:double-stranded DNA 3'-5' DNA exonuclease activity"/>
    <property type="evidence" value="ECO:0007669"/>
    <property type="project" value="TreeGrafter"/>
</dbReference>
<evidence type="ECO:0000313" key="10">
    <source>
        <dbReference type="Proteomes" id="UP000799767"/>
    </source>
</evidence>
<dbReference type="GO" id="GO:0006284">
    <property type="term" value="P:base-excision repair"/>
    <property type="evidence" value="ECO:0007669"/>
    <property type="project" value="TreeGrafter"/>
</dbReference>
<feature type="binding site" evidence="6">
    <location>
        <position position="241"/>
    </location>
    <ligand>
        <name>Mg(2+)</name>
        <dbReference type="ChEBI" id="CHEBI:18420"/>
        <label>1</label>
    </ligand>
</feature>
<evidence type="ECO:0000256" key="3">
    <source>
        <dbReference type="ARBA" id="ARBA00022801"/>
    </source>
</evidence>
<evidence type="ECO:0000256" key="4">
    <source>
        <dbReference type="ARBA" id="ARBA00022842"/>
    </source>
</evidence>
<protein>
    <submittedName>
        <fullName evidence="9">Endonuclease/exonuclease/phosphatase</fullName>
    </submittedName>
</protein>
<accession>A0A6A6Q0S9</accession>
<dbReference type="Pfam" id="PF03372">
    <property type="entry name" value="Exo_endo_phos"/>
    <property type="match status" value="1"/>
</dbReference>
<gene>
    <name evidence="9" type="ORF">BDY17DRAFT_108773</name>
</gene>
<keyword evidence="6" id="KW-0464">Manganese</keyword>
<feature type="active site" description="Proton acceptor" evidence="5">
    <location>
        <position position="362"/>
    </location>
</feature>
<dbReference type="PANTHER" id="PTHR22748:SF14">
    <property type="entry name" value="ENDONUCLEASE_EXONUCLEASE_PHOSPHATASE DOMAIN-CONTAINING PROTEIN"/>
    <property type="match status" value="1"/>
</dbReference>
<dbReference type="RefSeq" id="XP_033592200.1">
    <property type="nucleotide sequence ID" value="XM_033729176.1"/>
</dbReference>
<feature type="site" description="Important for catalytic activity" evidence="7">
    <location>
        <position position="333"/>
    </location>
</feature>
<dbReference type="PANTHER" id="PTHR22748">
    <property type="entry name" value="AP ENDONUCLEASE"/>
    <property type="match status" value="1"/>
</dbReference>